<dbReference type="PANTHER" id="PTHR37984">
    <property type="entry name" value="PROTEIN CBG26694"/>
    <property type="match status" value="1"/>
</dbReference>
<dbReference type="OrthoDB" id="5985914at2759"/>
<keyword evidence="2" id="KW-1185">Reference proteome</keyword>
<dbReference type="SUPFAM" id="SSF53098">
    <property type="entry name" value="Ribonuclease H-like"/>
    <property type="match status" value="1"/>
</dbReference>
<dbReference type="Gene3D" id="3.30.420.10">
    <property type="entry name" value="Ribonuclease H-like superfamily/Ribonuclease H"/>
    <property type="match status" value="1"/>
</dbReference>
<dbReference type="Proteomes" id="UP001152795">
    <property type="component" value="Unassembled WGS sequence"/>
</dbReference>
<organism evidence="1 2">
    <name type="scientific">Paramuricea clavata</name>
    <name type="common">Red gorgonian</name>
    <name type="synonym">Violescent sea-whip</name>
    <dbReference type="NCBI Taxonomy" id="317549"/>
    <lineage>
        <taxon>Eukaryota</taxon>
        <taxon>Metazoa</taxon>
        <taxon>Cnidaria</taxon>
        <taxon>Anthozoa</taxon>
        <taxon>Octocorallia</taxon>
        <taxon>Malacalcyonacea</taxon>
        <taxon>Plexauridae</taxon>
        <taxon>Paramuricea</taxon>
    </lineage>
</organism>
<dbReference type="GO" id="GO:0003676">
    <property type="term" value="F:nucleic acid binding"/>
    <property type="evidence" value="ECO:0007669"/>
    <property type="project" value="InterPro"/>
</dbReference>
<dbReference type="EMBL" id="CACRXK020002393">
    <property type="protein sequence ID" value="CAB3994107.1"/>
    <property type="molecule type" value="Genomic_DNA"/>
</dbReference>
<reference evidence="1" key="1">
    <citation type="submission" date="2020-04" db="EMBL/GenBank/DDBJ databases">
        <authorList>
            <person name="Alioto T."/>
            <person name="Alioto T."/>
            <person name="Gomez Garrido J."/>
        </authorList>
    </citation>
    <scope>NUCLEOTIDE SEQUENCE</scope>
    <source>
        <strain evidence="1">A484AB</strain>
    </source>
</reference>
<dbReference type="AlphaFoldDB" id="A0A6S7HF80"/>
<dbReference type="GO" id="GO:0015074">
    <property type="term" value="P:DNA integration"/>
    <property type="evidence" value="ECO:0007669"/>
    <property type="project" value="InterPro"/>
</dbReference>
<dbReference type="InterPro" id="IPR050951">
    <property type="entry name" value="Retrovirus_Pol_polyprotein"/>
</dbReference>
<dbReference type="FunFam" id="3.30.420.10:FF:000063">
    <property type="entry name" value="Retrovirus-related Pol polyprotein from transposon 297-like Protein"/>
    <property type="match status" value="1"/>
</dbReference>
<accession>A0A6S7HF80</accession>
<dbReference type="InterPro" id="IPR012337">
    <property type="entry name" value="RNaseH-like_sf"/>
</dbReference>
<dbReference type="Pfam" id="PF00665">
    <property type="entry name" value="rve"/>
    <property type="match status" value="1"/>
</dbReference>
<dbReference type="Gene3D" id="1.10.340.70">
    <property type="match status" value="1"/>
</dbReference>
<evidence type="ECO:0000313" key="2">
    <source>
        <dbReference type="Proteomes" id="UP001152795"/>
    </source>
</evidence>
<comment type="caution">
    <text evidence="1">The sequence shown here is derived from an EMBL/GenBank/DDBJ whole genome shotgun (WGS) entry which is preliminary data.</text>
</comment>
<protein>
    <submittedName>
        <fullName evidence="1">Retrotransposable element Tf2 type 1</fullName>
    </submittedName>
</protein>
<dbReference type="InterPro" id="IPR036397">
    <property type="entry name" value="RNaseH_sf"/>
</dbReference>
<dbReference type="FunFam" id="1.10.340.70:FF:000003">
    <property type="entry name" value="Protein CBG25708"/>
    <property type="match status" value="1"/>
</dbReference>
<dbReference type="InterPro" id="IPR001584">
    <property type="entry name" value="Integrase_cat-core"/>
</dbReference>
<evidence type="ECO:0000313" key="1">
    <source>
        <dbReference type="EMBL" id="CAB3994107.1"/>
    </source>
</evidence>
<name>A0A6S7HF80_PARCT</name>
<dbReference type="PROSITE" id="PS50994">
    <property type="entry name" value="INTEGRASE"/>
    <property type="match status" value="1"/>
</dbReference>
<dbReference type="Pfam" id="PF17921">
    <property type="entry name" value="Integrase_H2C2"/>
    <property type="match status" value="1"/>
</dbReference>
<proteinExistence type="predicted"/>
<dbReference type="InterPro" id="IPR041588">
    <property type="entry name" value="Integrase_H2C2"/>
</dbReference>
<dbReference type="PANTHER" id="PTHR37984:SF7">
    <property type="entry name" value="INTEGRASE CATALYTIC DOMAIN-CONTAINING PROTEIN"/>
    <property type="match status" value="1"/>
</dbReference>
<gene>
    <name evidence="1" type="ORF">PACLA_8A032552</name>
</gene>
<sequence>MQGWPNERSNTSNELHAYWNIRDELSVHQGLILKGSKIVIPTKMRKEILIKIHAGHQGREKCKQRARQVVFWPGINSDIDNIVESCETCQHHQHNHQKEPLKPYRVPTRPWQVVGKDLCEINKKEYLVIVDAYSSYPEVIPLSSQSSKAVIKGMKVTFARHGIPDIVHSDNGPCYSSQEFADFKTKWGFKHVTSSPHFPSSNGLVEKAVQTVKNIISKSIESGTDPYLGLLAYRSTPLDNHKSPAELLMGRTLKTDLPVVENQLNVKDSKAVVAWKTKKKEIQKAYHDREAKPLPPLKQGEMVRIYDQKKLMWGEKATVKEKIAPRSYIVETKDKVQYRRNRKQLRKITSEVEDGNDKNVSTTKRAEKQVETKSLPSNEVSRDRSRYGRTIKKPRRYEQYT</sequence>